<name>A0ABN7V7U1_GIGMA</name>
<sequence>MLSKRKYLNECLWERKLIEKMIVAEKGSRWENEYRENECVDINPKYL</sequence>
<evidence type="ECO:0000313" key="2">
    <source>
        <dbReference type="Proteomes" id="UP000789901"/>
    </source>
</evidence>
<reference evidence="1 2" key="1">
    <citation type="submission" date="2021-06" db="EMBL/GenBank/DDBJ databases">
        <authorList>
            <person name="Kallberg Y."/>
            <person name="Tangrot J."/>
            <person name="Rosling A."/>
        </authorList>
    </citation>
    <scope>NUCLEOTIDE SEQUENCE [LARGE SCALE GENOMIC DNA]</scope>
    <source>
        <strain evidence="1 2">120-4 pot B 10/14</strain>
    </source>
</reference>
<dbReference type="EMBL" id="CAJVQB010010113">
    <property type="protein sequence ID" value="CAG8736735.1"/>
    <property type="molecule type" value="Genomic_DNA"/>
</dbReference>
<gene>
    <name evidence="1" type="ORF">GMARGA_LOCUS14944</name>
</gene>
<protein>
    <submittedName>
        <fullName evidence="1">20169_t:CDS:1</fullName>
    </submittedName>
</protein>
<organism evidence="1 2">
    <name type="scientific">Gigaspora margarita</name>
    <dbReference type="NCBI Taxonomy" id="4874"/>
    <lineage>
        <taxon>Eukaryota</taxon>
        <taxon>Fungi</taxon>
        <taxon>Fungi incertae sedis</taxon>
        <taxon>Mucoromycota</taxon>
        <taxon>Glomeromycotina</taxon>
        <taxon>Glomeromycetes</taxon>
        <taxon>Diversisporales</taxon>
        <taxon>Gigasporaceae</taxon>
        <taxon>Gigaspora</taxon>
    </lineage>
</organism>
<evidence type="ECO:0000313" key="1">
    <source>
        <dbReference type="EMBL" id="CAG8736735.1"/>
    </source>
</evidence>
<accession>A0ABN7V7U1</accession>
<keyword evidence="2" id="KW-1185">Reference proteome</keyword>
<proteinExistence type="predicted"/>
<dbReference type="Proteomes" id="UP000789901">
    <property type="component" value="Unassembled WGS sequence"/>
</dbReference>
<comment type="caution">
    <text evidence="1">The sequence shown here is derived from an EMBL/GenBank/DDBJ whole genome shotgun (WGS) entry which is preliminary data.</text>
</comment>